<dbReference type="PANTHER" id="PTHR11774:SF6">
    <property type="entry name" value="PROTEIN FARNESYLTRANSFERASE SUBUNIT BETA"/>
    <property type="match status" value="1"/>
</dbReference>
<name>A0A146FJV5_ASPKA</name>
<keyword evidence="6" id="KW-0677">Repeat</keyword>
<evidence type="ECO:0000313" key="10">
    <source>
        <dbReference type="Proteomes" id="UP000075230"/>
    </source>
</evidence>
<evidence type="ECO:0000256" key="3">
    <source>
        <dbReference type="ARBA" id="ARBA00022602"/>
    </source>
</evidence>
<dbReference type="PANTHER" id="PTHR11774">
    <property type="entry name" value="GERANYLGERANYL TRANSFERASE TYPE BETA SUBUNIT"/>
    <property type="match status" value="1"/>
</dbReference>
<gene>
    <name evidence="9" type="ORF">RIB2604_02006080</name>
</gene>
<comment type="caution">
    <text evidence="9">The sequence shown here is derived from an EMBL/GenBank/DDBJ whole genome shotgun (WGS) entry which is preliminary data.</text>
</comment>
<dbReference type="InterPro" id="IPR008930">
    <property type="entry name" value="Terpenoid_cyclase/PrenylTrfase"/>
</dbReference>
<feature type="domain" description="Prenyltransferase alpha-alpha toroid" evidence="8">
    <location>
        <begin position="77"/>
        <end position="149"/>
    </location>
</feature>
<dbReference type="Proteomes" id="UP000075230">
    <property type="component" value="Unassembled WGS sequence"/>
</dbReference>
<accession>A0A146FJV5</accession>
<evidence type="ECO:0000256" key="2">
    <source>
        <dbReference type="ARBA" id="ARBA00010497"/>
    </source>
</evidence>
<evidence type="ECO:0000256" key="6">
    <source>
        <dbReference type="ARBA" id="ARBA00022737"/>
    </source>
</evidence>
<comment type="similarity">
    <text evidence="2">Belongs to the protein prenyltransferase subunit beta family.</text>
</comment>
<dbReference type="Pfam" id="PF00432">
    <property type="entry name" value="Prenyltrans"/>
    <property type="match status" value="2"/>
</dbReference>
<dbReference type="GO" id="GO:0005965">
    <property type="term" value="C:protein farnesyltransferase complex"/>
    <property type="evidence" value="ECO:0007669"/>
    <property type="project" value="TreeGrafter"/>
</dbReference>
<dbReference type="VEuPathDB" id="FungiDB:ASPFODRAFT_60013"/>
<keyword evidence="7" id="KW-0862">Zinc</keyword>
<evidence type="ECO:0000259" key="8">
    <source>
        <dbReference type="Pfam" id="PF00432"/>
    </source>
</evidence>
<evidence type="ECO:0000256" key="4">
    <source>
        <dbReference type="ARBA" id="ARBA00022679"/>
    </source>
</evidence>
<dbReference type="InterPro" id="IPR045089">
    <property type="entry name" value="PGGT1B-like"/>
</dbReference>
<dbReference type="AlphaFoldDB" id="A0A146FJV5"/>
<keyword evidence="4 9" id="KW-0808">Transferase</keyword>
<dbReference type="EMBL" id="BCWF01000020">
    <property type="protein sequence ID" value="GAT26028.1"/>
    <property type="molecule type" value="Genomic_DNA"/>
</dbReference>
<keyword evidence="3" id="KW-0637">Prenyltransferase</keyword>
<reference evidence="9 10" key="1">
    <citation type="journal article" date="2016" name="DNA Res.">
        <title>Genome sequence of Aspergillus luchuensis NBRC 4314.</title>
        <authorList>
            <person name="Yamada O."/>
            <person name="Machida M."/>
            <person name="Hosoyama A."/>
            <person name="Goto M."/>
            <person name="Takahashi T."/>
            <person name="Futagami T."/>
            <person name="Yamagata Y."/>
            <person name="Takeuchi M."/>
            <person name="Kobayashi T."/>
            <person name="Koike H."/>
            <person name="Abe K."/>
            <person name="Asai K."/>
            <person name="Arita M."/>
            <person name="Fujita N."/>
            <person name="Fukuda K."/>
            <person name="Higa K."/>
            <person name="Horikawa H."/>
            <person name="Ishikawa T."/>
            <person name="Jinno K."/>
            <person name="Kato Y."/>
            <person name="Kirimura K."/>
            <person name="Mizutani O."/>
            <person name="Nakasone K."/>
            <person name="Sano M."/>
            <person name="Shiraishi Y."/>
            <person name="Tsukahara M."/>
            <person name="Gomi K."/>
        </authorList>
    </citation>
    <scope>NUCLEOTIDE SEQUENCE [LARGE SCALE GENOMIC DNA]</scope>
    <source>
        <strain evidence="9 10">RIB 2604</strain>
    </source>
</reference>
<dbReference type="GO" id="GO:0046872">
    <property type="term" value="F:metal ion binding"/>
    <property type="evidence" value="ECO:0007669"/>
    <property type="project" value="UniProtKB-KW"/>
</dbReference>
<dbReference type="Gene3D" id="1.50.10.20">
    <property type="match status" value="2"/>
</dbReference>
<dbReference type="InterPro" id="IPR001330">
    <property type="entry name" value="Prenyltrans"/>
</dbReference>
<keyword evidence="5" id="KW-0479">Metal-binding</keyword>
<protein>
    <submittedName>
        <fullName evidence="9">CaaX farnesyltransferase beta subunit Ram1</fullName>
    </submittedName>
</protein>
<evidence type="ECO:0000313" key="9">
    <source>
        <dbReference type="EMBL" id="GAT26028.1"/>
    </source>
</evidence>
<comment type="cofactor">
    <cofactor evidence="1">
        <name>Zn(2+)</name>
        <dbReference type="ChEBI" id="CHEBI:29105"/>
    </cofactor>
</comment>
<proteinExistence type="inferred from homology"/>
<evidence type="ECO:0000256" key="1">
    <source>
        <dbReference type="ARBA" id="ARBA00001947"/>
    </source>
</evidence>
<sequence>MVVHSLLNLPLELPPDAEARQHGLETFTSGLSEYLSRCQTYEGGISGSPGSEAHGAYTFCALACLCLMGPPEVVVSRHPDSYHTCYALTGLSSAQYHHYHTTSSISSDEGFGSAYSWKCTPIPASDVASSDQNVFDEKDRLKAFHPIFVVPHAAAENLRIRGQTVWCDISCSEFGHLGSSPVDFLKLETPAETVLAMLRLGTVLTERSPTIDPIPGASKNDHHDK</sequence>
<organism evidence="9 10">
    <name type="scientific">Aspergillus kawachii</name>
    <name type="common">White koji mold</name>
    <name type="synonym">Aspergillus awamori var. kawachi</name>
    <dbReference type="NCBI Taxonomy" id="1069201"/>
    <lineage>
        <taxon>Eukaryota</taxon>
        <taxon>Fungi</taxon>
        <taxon>Dikarya</taxon>
        <taxon>Ascomycota</taxon>
        <taxon>Pezizomycotina</taxon>
        <taxon>Eurotiomycetes</taxon>
        <taxon>Eurotiomycetidae</taxon>
        <taxon>Eurotiales</taxon>
        <taxon>Aspergillaceae</taxon>
        <taxon>Aspergillus</taxon>
        <taxon>Aspergillus subgen. Circumdati</taxon>
    </lineage>
</organism>
<feature type="domain" description="Prenyltransferase alpha-alpha toroid" evidence="8">
    <location>
        <begin position="28"/>
        <end position="70"/>
    </location>
</feature>
<evidence type="ECO:0000256" key="5">
    <source>
        <dbReference type="ARBA" id="ARBA00022723"/>
    </source>
</evidence>
<dbReference type="GO" id="GO:0004660">
    <property type="term" value="F:protein farnesyltransferase activity"/>
    <property type="evidence" value="ECO:0007669"/>
    <property type="project" value="TreeGrafter"/>
</dbReference>
<dbReference type="SUPFAM" id="SSF48239">
    <property type="entry name" value="Terpenoid cyclases/Protein prenyltransferases"/>
    <property type="match status" value="1"/>
</dbReference>
<reference evidence="10" key="2">
    <citation type="submission" date="2016-02" db="EMBL/GenBank/DDBJ databases">
        <title>Genome sequencing of Aspergillus luchuensis NBRC 4314.</title>
        <authorList>
            <person name="Yamada O."/>
        </authorList>
    </citation>
    <scope>NUCLEOTIDE SEQUENCE [LARGE SCALE GENOMIC DNA]</scope>
    <source>
        <strain evidence="10">RIB 2604</strain>
    </source>
</reference>
<evidence type="ECO:0000256" key="7">
    <source>
        <dbReference type="ARBA" id="ARBA00022833"/>
    </source>
</evidence>